<feature type="region of interest" description="Disordered" evidence="1">
    <location>
        <begin position="250"/>
        <end position="331"/>
    </location>
</feature>
<feature type="chain" id="PRO_5045641342" evidence="3">
    <location>
        <begin position="20"/>
        <end position="413"/>
    </location>
</feature>
<keyword evidence="3" id="KW-0732">Signal</keyword>
<accession>A0ABT0JXT0</accession>
<keyword evidence="2" id="KW-0812">Transmembrane</keyword>
<feature type="compositionally biased region" description="Basic and acidic residues" evidence="1">
    <location>
        <begin position="277"/>
        <end position="293"/>
    </location>
</feature>
<dbReference type="Proteomes" id="UP001201873">
    <property type="component" value="Unassembled WGS sequence"/>
</dbReference>
<dbReference type="RefSeq" id="WP_248824583.1">
    <property type="nucleotide sequence ID" value="NZ_JALKFT010000008.1"/>
</dbReference>
<keyword evidence="2" id="KW-0472">Membrane</keyword>
<comment type="caution">
    <text evidence="4">The sequence shown here is derived from an EMBL/GenBank/DDBJ whole genome shotgun (WGS) entry which is preliminary data.</text>
</comment>
<feature type="compositionally biased region" description="Basic and acidic residues" evidence="1">
    <location>
        <begin position="250"/>
        <end position="269"/>
    </location>
</feature>
<evidence type="ECO:0000313" key="5">
    <source>
        <dbReference type="Proteomes" id="UP001201873"/>
    </source>
</evidence>
<feature type="signal peptide" evidence="3">
    <location>
        <begin position="1"/>
        <end position="19"/>
    </location>
</feature>
<evidence type="ECO:0000313" key="4">
    <source>
        <dbReference type="EMBL" id="MCK9876291.1"/>
    </source>
</evidence>
<gene>
    <name evidence="4" type="ORF">MXD59_10960</name>
</gene>
<evidence type="ECO:0000256" key="3">
    <source>
        <dbReference type="SAM" id="SignalP"/>
    </source>
</evidence>
<proteinExistence type="predicted"/>
<name>A0ABT0JXT0_9ACTN</name>
<feature type="transmembrane region" description="Helical" evidence="2">
    <location>
        <begin position="375"/>
        <end position="395"/>
    </location>
</feature>
<keyword evidence="2" id="KW-1133">Transmembrane helix</keyword>
<feature type="compositionally biased region" description="Basic and acidic residues" evidence="1">
    <location>
        <begin position="302"/>
        <end position="327"/>
    </location>
</feature>
<protein>
    <submittedName>
        <fullName evidence="4">Uncharacterized protein</fullName>
    </submittedName>
</protein>
<evidence type="ECO:0000256" key="1">
    <source>
        <dbReference type="SAM" id="MobiDB-lite"/>
    </source>
</evidence>
<evidence type="ECO:0000256" key="2">
    <source>
        <dbReference type="SAM" id="Phobius"/>
    </source>
</evidence>
<sequence>MKFRPLGAAVLAGSGMVLAVLPAASASALDLPVVAPPDVHLPIFGQPVPTQPDPAQVAAARAAAAQAAAGQSLIGGPALDRPILDKPILDKPILGDDRAYPPTNCSGLIGPGSVSKSVVLAGESVVFSGCGFIPGRPVNIKINGELINTVIADAAGRFAVPVNFPTAGQQNLVGSDIDPRIVNASVTVIGFGKNGIEGLPFDPAWVANFIGGFLDKDGRHHDWDDDKHGGGGVADEGCFGGVNKDGKDVNKDVNKDVKDVKDGGKDGLKEAQAAGLDEDKVTGDKVTENKDGDWLSQVGDWFSDKNKDSDKDKDKDWDKDKDKDGDGHGGPNCVVAGVGVGVFGAGGGPGGVGGVGGAAATPAGSTLPFTGVQTGAMASIAVALLGGGALLRVAARRRRIAVTSTGTATRTEA</sequence>
<reference evidence="4 5" key="1">
    <citation type="submission" date="2022-04" db="EMBL/GenBank/DDBJ databases">
        <title>Genome diversity in the genus Frankia.</title>
        <authorList>
            <person name="Carlos-Shanley C."/>
            <person name="Hahn D."/>
        </authorList>
    </citation>
    <scope>NUCLEOTIDE SEQUENCE [LARGE SCALE GENOMIC DNA]</scope>
    <source>
        <strain evidence="4 5">Ag45/Mut15</strain>
    </source>
</reference>
<dbReference type="EMBL" id="JALKFT010000008">
    <property type="protein sequence ID" value="MCK9876291.1"/>
    <property type="molecule type" value="Genomic_DNA"/>
</dbReference>
<organism evidence="4 5">
    <name type="scientific">Frankia umida</name>
    <dbReference type="NCBI Taxonomy" id="573489"/>
    <lineage>
        <taxon>Bacteria</taxon>
        <taxon>Bacillati</taxon>
        <taxon>Actinomycetota</taxon>
        <taxon>Actinomycetes</taxon>
        <taxon>Frankiales</taxon>
        <taxon>Frankiaceae</taxon>
        <taxon>Frankia</taxon>
    </lineage>
</organism>
<keyword evidence="5" id="KW-1185">Reference proteome</keyword>